<dbReference type="InterPro" id="IPR003347">
    <property type="entry name" value="JmjC_dom"/>
</dbReference>
<dbReference type="RefSeq" id="WP_275822187.1">
    <property type="nucleotide sequence ID" value="NZ_BAAANM010000042.1"/>
</dbReference>
<reference evidence="2 3" key="1">
    <citation type="submission" date="2023-03" db="EMBL/GenBank/DDBJ databases">
        <title>Draft genome sequence of type strain Streptomyces ferralitis JCM 14344.</title>
        <authorList>
            <person name="Klaysubun C."/>
            <person name="Duangmal K."/>
        </authorList>
    </citation>
    <scope>NUCLEOTIDE SEQUENCE [LARGE SCALE GENOMIC DNA]</scope>
    <source>
        <strain evidence="2 3">JCM 14344</strain>
    </source>
</reference>
<comment type="caution">
    <text evidence="2">The sequence shown here is derived from an EMBL/GenBank/DDBJ whole genome shotgun (WGS) entry which is preliminary data.</text>
</comment>
<gene>
    <name evidence="2" type="ORF">P2L57_36415</name>
</gene>
<evidence type="ECO:0000313" key="3">
    <source>
        <dbReference type="Proteomes" id="UP001220022"/>
    </source>
</evidence>
<dbReference type="SUPFAM" id="SSF51197">
    <property type="entry name" value="Clavaminate synthase-like"/>
    <property type="match status" value="1"/>
</dbReference>
<sequence>MTTREEFTASWRTPPNFRIAPTMIPFAYTFPPAQEVLDLLRKDPETKITILGDGEPAVRTARVLAVRTAPVEEIATWPFRLVHFNLSRFYGNWLHDFQTKVMIPWRTFLAAQGFTWQRCAPALFISGHRCSSTYHVDNPNGLVWQVEGTKIFNSYRDPDRMAPASAVVNAEIAAEVPPAHDPAERLSAKMEPGDMLWSHALTPHWVTGDTPLSMNINIFHSGLCHQGRYSAREEALRQHWDAHPEQAWQNLRSARY</sequence>
<organism evidence="2 3">
    <name type="scientific">Streptantibioticus ferralitis</name>
    <dbReference type="NCBI Taxonomy" id="236510"/>
    <lineage>
        <taxon>Bacteria</taxon>
        <taxon>Bacillati</taxon>
        <taxon>Actinomycetota</taxon>
        <taxon>Actinomycetes</taxon>
        <taxon>Kitasatosporales</taxon>
        <taxon>Streptomycetaceae</taxon>
        <taxon>Streptantibioticus</taxon>
    </lineage>
</organism>
<dbReference type="EMBL" id="JARHTQ010000045">
    <property type="protein sequence ID" value="MDF2261009.1"/>
    <property type="molecule type" value="Genomic_DNA"/>
</dbReference>
<proteinExistence type="predicted"/>
<protein>
    <recommendedName>
        <fullName evidence="1">JmjC domain-containing protein</fullName>
    </recommendedName>
</protein>
<dbReference type="PROSITE" id="PS51184">
    <property type="entry name" value="JMJC"/>
    <property type="match status" value="1"/>
</dbReference>
<keyword evidence="3" id="KW-1185">Reference proteome</keyword>
<feature type="domain" description="JmjC" evidence="1">
    <location>
        <begin position="75"/>
        <end position="235"/>
    </location>
</feature>
<evidence type="ECO:0000313" key="2">
    <source>
        <dbReference type="EMBL" id="MDF2261009.1"/>
    </source>
</evidence>
<evidence type="ECO:0000259" key="1">
    <source>
        <dbReference type="PROSITE" id="PS51184"/>
    </source>
</evidence>
<dbReference type="Gene3D" id="2.60.120.650">
    <property type="entry name" value="Cupin"/>
    <property type="match status" value="1"/>
</dbReference>
<accession>A0ABT5ZB53</accession>
<name>A0ABT5ZB53_9ACTN</name>
<dbReference type="Proteomes" id="UP001220022">
    <property type="component" value="Unassembled WGS sequence"/>
</dbReference>